<name>A0A1D8TVE8_9CYAN</name>
<protein>
    <submittedName>
        <fullName evidence="1">Uncharacterized protein</fullName>
    </submittedName>
</protein>
<dbReference type="KEGG" id="mpro:BJP34_20530"/>
<gene>
    <name evidence="1" type="ORF">BJP34_20530</name>
</gene>
<reference evidence="2" key="1">
    <citation type="submission" date="2016-10" db="EMBL/GenBank/DDBJ databases">
        <title>Comparative genomics uncovers the prolific and rare metabolic potential of the cyanobacterial genus Moorea.</title>
        <authorList>
            <person name="Leao T."/>
            <person name="Castelao G."/>
            <person name="Korobeynikov A."/>
            <person name="Monroe E.A."/>
            <person name="Podell S."/>
            <person name="Glukhov E."/>
            <person name="Allen E."/>
            <person name="Gerwick W.H."/>
            <person name="Gerwick L."/>
        </authorList>
    </citation>
    <scope>NUCLEOTIDE SEQUENCE [LARGE SCALE GENOMIC DNA]</scope>
    <source>
        <strain evidence="2">PAL-8-15-08-1</strain>
    </source>
</reference>
<dbReference type="Proteomes" id="UP000177870">
    <property type="component" value="Chromosome"/>
</dbReference>
<dbReference type="EMBL" id="CP017599">
    <property type="protein sequence ID" value="AOX01513.1"/>
    <property type="molecule type" value="Genomic_DNA"/>
</dbReference>
<sequence>MQVMDTGPIVVMVTTPMNDRKFVALSLVVKVRETCAASPTSLYNIVSHAKREWGKPRQSLMGGTPAGRRCLPKTALHRCRSRKRDKLRQTLPLIGVAQNLSN</sequence>
<evidence type="ECO:0000313" key="2">
    <source>
        <dbReference type="Proteomes" id="UP000177870"/>
    </source>
</evidence>
<evidence type="ECO:0000313" key="1">
    <source>
        <dbReference type="EMBL" id="AOX01513.1"/>
    </source>
</evidence>
<accession>A0A1D8TVE8</accession>
<organism evidence="1 2">
    <name type="scientific">Moorena producens PAL-8-15-08-1</name>
    <dbReference type="NCBI Taxonomy" id="1458985"/>
    <lineage>
        <taxon>Bacteria</taxon>
        <taxon>Bacillati</taxon>
        <taxon>Cyanobacteriota</taxon>
        <taxon>Cyanophyceae</taxon>
        <taxon>Coleofasciculales</taxon>
        <taxon>Coleofasciculaceae</taxon>
        <taxon>Moorena</taxon>
    </lineage>
</organism>
<dbReference type="AlphaFoldDB" id="A0A1D8TVE8"/>
<proteinExistence type="predicted"/>